<sequence length="1438" mass="148132">MTKAQGSNRFGFRRLGLGLALVAMGLMLHASVPHAQEDQGVLAGFISKLLSTPTSRVTVGAVEGPLSSDATIRNVSVADADGVFLRIDTIRLVWRRAALLAGRIEVQNLEIGKIELTRKPKGDDSAPPSDGPLLPELPVKLQVDKFSLGEMALGEPILGVAARFSASGNASLGAPSEGLQAVLDIRRLDSPGQSALRLRFTPASQQLDLSLQHDEPAGGIAARLMGLPGQPPVKLDLAGAGVLDDWRGRVAFDAGPGTDARGEARLSRSGLERRLGLDLTAHVENLLPPAVGTIFAGTTSLNGGVTFADDGAIGIERLRLASDLAELAIAGRLDASRILDVAVTARALPTANGGTRRGEASLARLVFDATAKGPVATPRVDGKLDLAGLDTPGLKLQALAATLAVEPLGTTGPQRYRIAMDGRATGVVPADRGMAEALGDNATLVVRATVDDKTIADVTEARIATPNLALGFTGRAGSTLVDGRVQGEITRLAALSTLADRRLAGRATLQVALTGDPQLSRVMARIEGRGTELSLGDPVADRLVGRQLTLAGAARTSRDGVTLDRLTAQGQHVTAVIDGGVARTGLDLTGDLSLADLTRVDPRLAGAARVNARVTGLKDDPDATLVLTAPDIRALNRPIRDLRLTLAATRLVSAPAGTLSAGGDVNGKPLILDVKGGAMADGGWRLDQLAAQLGSVSAEGQGTLDQAGLAAGRLTVSARDLDDIAPLTLTRLGGALEATVNAAANAGRQQLAITADGRRLVIGTNTLNALKADLRTEDMAGRPVLNGTASIDQLVAGGETIERIAFNARPAGEASDISLTALARGFNLAAAGKLGLGTATRLDLASFSAVRSGARIALAAPSTLVLENGQVRTDRLAIAVQGGEIELRGRFGAELDAVVNARRVPLAAVDIVAPGTGLRGTLDARATLNGPAAAPRGPFEATIKGLSAPQTRSAGVPALDITARGEAEGARASVDVRISGGAALAFTINGLVPISPQGSYDLRARGTLDAGLANATLAGTGQRVAGRVAVDGTMRGSRVRPDIQGTATLSNGAFNDPIQGVALTGIEGRVSGRGDTIVIERLTARTKNAGTISVSGRVAAEPERGFPADLKISARNAQLVSSDVADLVASLDLAVSGPLSTAPRLSGRIDVTTLEIRVPDRLPSAAEPLRDARHVAPPPQTRARLAQIARQRAASQQRRGGRAAFNAVLDLTIDAPSRVFVRGRGIDAELGGTLRLAGTSNDPRANGALELRRGRFSLLTQRLDFTRGRLTFGGGDVIPDLDFVAETRAADVTASIAVTGRATEPQFTLTSSPALPQDEVLSRLLFARASGGLSPFQAVQLAQAVAQLAGSGGGPDAFERTRRALGLNDLDVGMGAGGPTVGLTRNINDRLRVGVRAGTKPENSAVGADIDLTRRLRIQTEIGADGRAAVGIGAEIEY</sequence>
<dbReference type="EMBL" id="CP039690">
    <property type="protein sequence ID" value="QCI63581.1"/>
    <property type="molecule type" value="Genomic_DNA"/>
</dbReference>
<dbReference type="OrthoDB" id="7784409at2"/>
<keyword evidence="4" id="KW-0472">Membrane</keyword>
<keyword evidence="5" id="KW-0732">Signal</keyword>
<evidence type="ECO:0000256" key="5">
    <source>
        <dbReference type="SAM" id="SignalP"/>
    </source>
</evidence>
<feature type="signal peptide" evidence="5">
    <location>
        <begin position="1"/>
        <end position="35"/>
    </location>
</feature>
<evidence type="ECO:0000256" key="1">
    <source>
        <dbReference type="ARBA" id="ARBA00004167"/>
    </source>
</evidence>
<dbReference type="PANTHER" id="PTHR36985">
    <property type="entry name" value="TRANSLOCATION AND ASSEMBLY MODULE SUBUNIT TAMB"/>
    <property type="match status" value="1"/>
</dbReference>
<evidence type="ECO:0000256" key="2">
    <source>
        <dbReference type="ARBA" id="ARBA00022692"/>
    </source>
</evidence>
<dbReference type="KEGG" id="pstg:E8M01_04600"/>
<evidence type="ECO:0000259" key="6">
    <source>
        <dbReference type="Pfam" id="PF04357"/>
    </source>
</evidence>
<dbReference type="InterPro" id="IPR007452">
    <property type="entry name" value="TamB_C"/>
</dbReference>
<dbReference type="GO" id="GO:0097347">
    <property type="term" value="C:TAM protein secretion complex"/>
    <property type="evidence" value="ECO:0007669"/>
    <property type="project" value="TreeGrafter"/>
</dbReference>
<protein>
    <recommendedName>
        <fullName evidence="6">Translocation and assembly module TamB C-terminal domain-containing protein</fullName>
    </recommendedName>
</protein>
<evidence type="ECO:0000256" key="3">
    <source>
        <dbReference type="ARBA" id="ARBA00022989"/>
    </source>
</evidence>
<comment type="subcellular location">
    <subcellularLocation>
        <location evidence="1">Membrane</location>
        <topology evidence="1">Single-pass membrane protein</topology>
    </subcellularLocation>
</comment>
<feature type="chain" id="PRO_5021009896" description="Translocation and assembly module TamB C-terminal domain-containing protein" evidence="5">
    <location>
        <begin position="36"/>
        <end position="1438"/>
    </location>
</feature>
<dbReference type="GO" id="GO:0005886">
    <property type="term" value="C:plasma membrane"/>
    <property type="evidence" value="ECO:0007669"/>
    <property type="project" value="InterPro"/>
</dbReference>
<evidence type="ECO:0000313" key="7">
    <source>
        <dbReference type="EMBL" id="QCI63581.1"/>
    </source>
</evidence>
<keyword evidence="2" id="KW-0812">Transmembrane</keyword>
<gene>
    <name evidence="7" type="ORF">E8M01_04600</name>
</gene>
<reference evidence="7 8" key="1">
    <citation type="submission" date="2019-04" db="EMBL/GenBank/DDBJ databases">
        <title>Phreatobacter aquaticus sp. nov.</title>
        <authorList>
            <person name="Choi A."/>
        </authorList>
    </citation>
    <scope>NUCLEOTIDE SEQUENCE [LARGE SCALE GENOMIC DNA]</scope>
    <source>
        <strain evidence="7 8">KCTC 52518</strain>
    </source>
</reference>
<dbReference type="PANTHER" id="PTHR36985:SF1">
    <property type="entry name" value="TRANSLOCATION AND ASSEMBLY MODULE SUBUNIT TAMB"/>
    <property type="match status" value="1"/>
</dbReference>
<proteinExistence type="predicted"/>
<name>A0A4D7AV36_9HYPH</name>
<feature type="domain" description="Translocation and assembly module TamB C-terminal" evidence="6">
    <location>
        <begin position="1080"/>
        <end position="1425"/>
    </location>
</feature>
<dbReference type="GO" id="GO:0009306">
    <property type="term" value="P:protein secretion"/>
    <property type="evidence" value="ECO:0007669"/>
    <property type="project" value="InterPro"/>
</dbReference>
<organism evidence="7 8">
    <name type="scientific">Phreatobacter stygius</name>
    <dbReference type="NCBI Taxonomy" id="1940610"/>
    <lineage>
        <taxon>Bacteria</taxon>
        <taxon>Pseudomonadati</taxon>
        <taxon>Pseudomonadota</taxon>
        <taxon>Alphaproteobacteria</taxon>
        <taxon>Hyphomicrobiales</taxon>
        <taxon>Phreatobacteraceae</taxon>
        <taxon>Phreatobacter</taxon>
    </lineage>
</organism>
<dbReference type="Proteomes" id="UP000298781">
    <property type="component" value="Chromosome"/>
</dbReference>
<dbReference type="Pfam" id="PF04357">
    <property type="entry name" value="TamB"/>
    <property type="match status" value="1"/>
</dbReference>
<evidence type="ECO:0000256" key="4">
    <source>
        <dbReference type="ARBA" id="ARBA00023136"/>
    </source>
</evidence>
<keyword evidence="8" id="KW-1185">Reference proteome</keyword>
<keyword evidence="3" id="KW-1133">Transmembrane helix</keyword>
<dbReference type="RefSeq" id="WP_136959038.1">
    <property type="nucleotide sequence ID" value="NZ_CP039690.1"/>
</dbReference>
<evidence type="ECO:0000313" key="8">
    <source>
        <dbReference type="Proteomes" id="UP000298781"/>
    </source>
</evidence>
<accession>A0A4D7AV36</accession>